<gene>
    <name evidence="1" type="ORF">Z518_08333</name>
</gene>
<dbReference type="GeneID" id="25296404"/>
<evidence type="ECO:0000313" key="1">
    <source>
        <dbReference type="EMBL" id="KIX02392.1"/>
    </source>
</evidence>
<name>A0A0D2FK97_9EURO</name>
<proteinExistence type="predicted"/>
<keyword evidence="2" id="KW-1185">Reference proteome</keyword>
<dbReference type="VEuPathDB" id="FungiDB:Z518_08333"/>
<reference evidence="1 2" key="1">
    <citation type="submission" date="2015-01" db="EMBL/GenBank/DDBJ databases">
        <title>The Genome Sequence of Rhinocladiella mackenzie CBS 650.93.</title>
        <authorList>
            <consortium name="The Broad Institute Genomics Platform"/>
            <person name="Cuomo C."/>
            <person name="de Hoog S."/>
            <person name="Gorbushina A."/>
            <person name="Stielow B."/>
            <person name="Teixiera M."/>
            <person name="Abouelleil A."/>
            <person name="Chapman S.B."/>
            <person name="Priest M."/>
            <person name="Young S.K."/>
            <person name="Wortman J."/>
            <person name="Nusbaum C."/>
            <person name="Birren B."/>
        </authorList>
    </citation>
    <scope>NUCLEOTIDE SEQUENCE [LARGE SCALE GENOMIC DNA]</scope>
    <source>
        <strain evidence="1 2">CBS 650.93</strain>
    </source>
</reference>
<dbReference type="OrthoDB" id="3565018at2759"/>
<dbReference type="RefSeq" id="XP_013269528.1">
    <property type="nucleotide sequence ID" value="XM_013414074.1"/>
</dbReference>
<dbReference type="HOGENOM" id="CLU_2005166_0_0_1"/>
<dbReference type="AlphaFoldDB" id="A0A0D2FK97"/>
<organism evidence="1 2">
    <name type="scientific">Rhinocladiella mackenziei CBS 650.93</name>
    <dbReference type="NCBI Taxonomy" id="1442369"/>
    <lineage>
        <taxon>Eukaryota</taxon>
        <taxon>Fungi</taxon>
        <taxon>Dikarya</taxon>
        <taxon>Ascomycota</taxon>
        <taxon>Pezizomycotina</taxon>
        <taxon>Eurotiomycetes</taxon>
        <taxon>Chaetothyriomycetidae</taxon>
        <taxon>Chaetothyriales</taxon>
        <taxon>Herpotrichiellaceae</taxon>
        <taxon>Rhinocladiella</taxon>
    </lineage>
</organism>
<evidence type="ECO:0000313" key="2">
    <source>
        <dbReference type="Proteomes" id="UP000053617"/>
    </source>
</evidence>
<dbReference type="Proteomes" id="UP000053617">
    <property type="component" value="Unassembled WGS sequence"/>
</dbReference>
<sequence length="124" mass="14677">MKWAFEDDFESRFRLMLFQDSDVPCQVYARILKLEKSCTKNIQFRVSGNDDSAHATEGVIFWDDICNEIRKVQDANLDLHIYVDRREQAWVLPTSHDKEQQFNTAALLSLQEVMSRLKSYDQKR</sequence>
<protein>
    <submittedName>
        <fullName evidence="1">Uncharacterized protein</fullName>
    </submittedName>
</protein>
<dbReference type="EMBL" id="KN847480">
    <property type="protein sequence ID" value="KIX02392.1"/>
    <property type="molecule type" value="Genomic_DNA"/>
</dbReference>
<accession>A0A0D2FK97</accession>